<accession>A0ABU7U1C0</accession>
<gene>
    <name evidence="2" type="ORF">DOFOFD_01535</name>
</gene>
<evidence type="ECO:0000256" key="1">
    <source>
        <dbReference type="SAM" id="MobiDB-lite"/>
    </source>
</evidence>
<evidence type="ECO:0000313" key="3">
    <source>
        <dbReference type="Proteomes" id="UP001312908"/>
    </source>
</evidence>
<name>A0ABU7U1C0_9PROT</name>
<reference evidence="2 3" key="1">
    <citation type="submission" date="2023-10" db="EMBL/GenBank/DDBJ databases">
        <title>Sorlinia euscelidii gen. nov., sp. nov., an acetic acid bacteria isolated from the gut of Euscelidius variegatus emitter.</title>
        <authorList>
            <person name="Michoud G."/>
            <person name="Marasco R."/>
            <person name="Seferji K."/>
            <person name="Gonella E."/>
            <person name="Garuglieri E."/>
            <person name="Alma A."/>
            <person name="Mapelli F."/>
            <person name="Borin S."/>
            <person name="Daffonchio D."/>
            <person name="Crotti E."/>
        </authorList>
    </citation>
    <scope>NUCLEOTIDE SEQUENCE [LARGE SCALE GENOMIC DNA]</scope>
    <source>
        <strain evidence="2 3">EV16P</strain>
    </source>
</reference>
<organism evidence="2 3">
    <name type="scientific">Sorlinia euscelidii</name>
    <dbReference type="NCBI Taxonomy" id="3081148"/>
    <lineage>
        <taxon>Bacteria</taxon>
        <taxon>Pseudomonadati</taxon>
        <taxon>Pseudomonadota</taxon>
        <taxon>Alphaproteobacteria</taxon>
        <taxon>Acetobacterales</taxon>
        <taxon>Acetobacteraceae</taxon>
        <taxon>Sorlinia</taxon>
    </lineage>
</organism>
<comment type="caution">
    <text evidence="2">The sequence shown here is derived from an EMBL/GenBank/DDBJ whole genome shotgun (WGS) entry which is preliminary data.</text>
</comment>
<dbReference type="EMBL" id="JAWJZY010000001">
    <property type="protein sequence ID" value="MEE8657696.1"/>
    <property type="molecule type" value="Genomic_DNA"/>
</dbReference>
<sequence>MSILRAVSSDDLDLVKELRALGDALLQQEKGIYLTAYEARFLGVWAISQARRQARRNKAHEKSKEEQADKVMNKPLTDHFRAPSSHHVNNVKGII</sequence>
<feature type="compositionally biased region" description="Basic and acidic residues" evidence="1">
    <location>
        <begin position="60"/>
        <end position="81"/>
    </location>
</feature>
<evidence type="ECO:0000313" key="2">
    <source>
        <dbReference type="EMBL" id="MEE8657696.1"/>
    </source>
</evidence>
<proteinExistence type="predicted"/>
<dbReference type="RefSeq" id="WP_394818707.1">
    <property type="nucleotide sequence ID" value="NZ_JAWJZY010000001.1"/>
</dbReference>
<feature type="region of interest" description="Disordered" evidence="1">
    <location>
        <begin position="53"/>
        <end position="95"/>
    </location>
</feature>
<dbReference type="Proteomes" id="UP001312908">
    <property type="component" value="Unassembled WGS sequence"/>
</dbReference>
<keyword evidence="3" id="KW-1185">Reference proteome</keyword>
<protein>
    <submittedName>
        <fullName evidence="2">Uncharacterized protein</fullName>
    </submittedName>
</protein>